<dbReference type="Pfam" id="PF14433">
    <property type="entry name" value="SUKH-3"/>
    <property type="match status" value="1"/>
</dbReference>
<keyword evidence="2" id="KW-1185">Reference proteome</keyword>
<dbReference type="PATRIC" id="fig|1341156.4.peg.707"/>
<dbReference type="Proteomes" id="UP000021369">
    <property type="component" value="Unassembled WGS sequence"/>
</dbReference>
<sequence length="282" mass="33584">MSIIIDDQYRHSPRYEKHFNVFCERLEKHFNDIPVFDAAMQLYKEYHFIKYSNNHNIVTCGTIEYDKAYRYLNGIRLEEAVRKLVKDNGIKYLPAAVVYLKKAFFRFILINENGEFYLDDGTYLGTDYEKIVESILNGEKEIVPILNDRIYTSLERHGWDPDKIIDTAPIEDKYRELGFSVFPAAKKFFEVIPIGKYRIWNTASDDDCYVGFYPNKRMKDPKEFRDEVGENLLTIAAKREANFFISESGKFYAQYEFTREMFYVTDDLYLFIYYLLINRNGF</sequence>
<evidence type="ECO:0000313" key="2">
    <source>
        <dbReference type="Proteomes" id="UP000021369"/>
    </source>
</evidence>
<protein>
    <submittedName>
        <fullName evidence="1">Uncharacterized protein</fullName>
    </submittedName>
</protein>
<proteinExistence type="predicted"/>
<gene>
    <name evidence="1" type="ORF">RASY3_00850</name>
</gene>
<reference evidence="1 2" key="1">
    <citation type="submission" date="2013-06" db="EMBL/GenBank/DDBJ databases">
        <title>Rumen cellulosomics: divergent fiber-degrading strategies revealed by comparative genome-wide analysis of six Ruminococcal strains.</title>
        <authorList>
            <person name="Dassa B."/>
            <person name="Borovok I."/>
            <person name="Lamed R."/>
            <person name="Flint H."/>
            <person name="Yeoman C.J."/>
            <person name="White B."/>
            <person name="Bayer E.A."/>
        </authorList>
    </citation>
    <scope>NUCLEOTIDE SEQUENCE [LARGE SCALE GENOMIC DNA]</scope>
    <source>
        <strain evidence="1 2">SY3</strain>
    </source>
</reference>
<evidence type="ECO:0000313" key="1">
    <source>
        <dbReference type="EMBL" id="EXM40912.1"/>
    </source>
</evidence>
<comment type="caution">
    <text evidence="1">The sequence shown here is derived from an EMBL/GenBank/DDBJ whole genome shotgun (WGS) entry which is preliminary data.</text>
</comment>
<accession>A0A011V5W6</accession>
<dbReference type="OrthoDB" id="2087264at2"/>
<dbReference type="InterPro" id="IPR025850">
    <property type="entry name" value="SUKH-3"/>
</dbReference>
<name>A0A011V5W6_RUMAL</name>
<dbReference type="AlphaFoldDB" id="A0A011V5W6"/>
<organism evidence="1 2">
    <name type="scientific">Ruminococcus albus SY3</name>
    <dbReference type="NCBI Taxonomy" id="1341156"/>
    <lineage>
        <taxon>Bacteria</taxon>
        <taxon>Bacillati</taxon>
        <taxon>Bacillota</taxon>
        <taxon>Clostridia</taxon>
        <taxon>Eubacteriales</taxon>
        <taxon>Oscillospiraceae</taxon>
        <taxon>Ruminococcus</taxon>
    </lineage>
</organism>
<dbReference type="EMBL" id="JEOB01000001">
    <property type="protein sequence ID" value="EXM40912.1"/>
    <property type="molecule type" value="Genomic_DNA"/>
</dbReference>